<dbReference type="PANTHER" id="PTHR43798">
    <property type="entry name" value="MONOACYLGLYCEROL LIPASE"/>
    <property type="match status" value="1"/>
</dbReference>
<dbReference type="InterPro" id="IPR000073">
    <property type="entry name" value="AB_hydrolase_1"/>
</dbReference>
<keyword evidence="2" id="KW-0378">Hydrolase</keyword>
<evidence type="ECO:0000313" key="2">
    <source>
        <dbReference type="EMBL" id="WNE94535.1"/>
    </source>
</evidence>
<evidence type="ECO:0000259" key="1">
    <source>
        <dbReference type="Pfam" id="PF00561"/>
    </source>
</evidence>
<gene>
    <name evidence="2" type="ORF">PS467_03905</name>
</gene>
<feature type="domain" description="AB hydrolase-1" evidence="1">
    <location>
        <begin position="29"/>
        <end position="153"/>
    </location>
</feature>
<reference evidence="2 3" key="1">
    <citation type="submission" date="2023-02" db="EMBL/GenBank/DDBJ databases">
        <title>Streptomyces sp. SCA4-21 with antifungal activity against Fusarium oxysporum f. sp. cubense, Streptomyces sp. SCA2-17 with antifungal activity against Fusarium oxysporum f. sp. cubense.</title>
        <authorList>
            <person name="Qi D."/>
        </authorList>
    </citation>
    <scope>NUCLEOTIDE SEQUENCE [LARGE SCALE GENOMIC DNA]</scope>
    <source>
        <strain evidence="2 3">SCA4-21</strain>
    </source>
</reference>
<dbReference type="GO" id="GO:0016787">
    <property type="term" value="F:hydrolase activity"/>
    <property type="evidence" value="ECO:0007669"/>
    <property type="project" value="UniProtKB-KW"/>
</dbReference>
<proteinExistence type="predicted"/>
<dbReference type="PRINTS" id="PR00412">
    <property type="entry name" value="EPOXHYDRLASE"/>
</dbReference>
<dbReference type="RefSeq" id="WP_311033994.1">
    <property type="nucleotide sequence ID" value="NZ_CP117522.1"/>
</dbReference>
<name>A0ABY9UPR0_9ACTN</name>
<dbReference type="InterPro" id="IPR000639">
    <property type="entry name" value="Epox_hydrolase-like"/>
</dbReference>
<dbReference type="Gene3D" id="3.40.50.1820">
    <property type="entry name" value="alpha/beta hydrolase"/>
    <property type="match status" value="1"/>
</dbReference>
<protein>
    <submittedName>
        <fullName evidence="2">Alpha/beta hydrolase</fullName>
    </submittedName>
</protein>
<dbReference type="InterPro" id="IPR029058">
    <property type="entry name" value="AB_hydrolase_fold"/>
</dbReference>
<dbReference type="EMBL" id="CP117522">
    <property type="protein sequence ID" value="WNE94535.1"/>
    <property type="molecule type" value="Genomic_DNA"/>
</dbReference>
<dbReference type="PANTHER" id="PTHR43798:SF5">
    <property type="entry name" value="MONOACYLGLYCEROL LIPASE ABHD6"/>
    <property type="match status" value="1"/>
</dbReference>
<keyword evidence="3" id="KW-1185">Reference proteome</keyword>
<organism evidence="2 3">
    <name type="scientific">Streptomyces luomodiensis</name>
    <dbReference type="NCBI Taxonomy" id="3026192"/>
    <lineage>
        <taxon>Bacteria</taxon>
        <taxon>Bacillati</taxon>
        <taxon>Actinomycetota</taxon>
        <taxon>Actinomycetes</taxon>
        <taxon>Kitasatosporales</taxon>
        <taxon>Streptomycetaceae</taxon>
        <taxon>Streptomyces</taxon>
    </lineage>
</organism>
<sequence length="292" mass="31391">MDLSVPVTDDVTLHVRHRPGTAPSPGSLPFLLVHGMASSARLWDEVADHLAAAGHAVYAVDLRGHGDSDTPETGYDTPTAVADLVAVAAALGLDRVVVAGHSWGGNVSVRLTAEHPELVAALALVDGGWLEPATSFPSWDAFVGALRPASLEGATVQSVSDYFRAIHPDWSPAAIEAAVATMRVNPDGSLSRRMSTEQHMSILRSIWNEPPGPWYAAIAVPTLLMPAIPKGADGKWADRIRSRIRETTAELRHATMREYRDSEHDLHAQHPRRVAEDLLGLAHGVQPVRTAR</sequence>
<evidence type="ECO:0000313" key="3">
    <source>
        <dbReference type="Proteomes" id="UP001305606"/>
    </source>
</evidence>
<dbReference type="PRINTS" id="PR00111">
    <property type="entry name" value="ABHYDROLASE"/>
</dbReference>
<dbReference type="SUPFAM" id="SSF53474">
    <property type="entry name" value="alpha/beta-Hydrolases"/>
    <property type="match status" value="1"/>
</dbReference>
<dbReference type="Pfam" id="PF00561">
    <property type="entry name" value="Abhydrolase_1"/>
    <property type="match status" value="1"/>
</dbReference>
<dbReference type="Proteomes" id="UP001305606">
    <property type="component" value="Chromosome"/>
</dbReference>
<accession>A0ABY9UPR0</accession>
<dbReference type="InterPro" id="IPR050266">
    <property type="entry name" value="AB_hydrolase_sf"/>
</dbReference>